<feature type="compositionally biased region" description="Low complexity" evidence="5">
    <location>
        <begin position="37"/>
        <end position="51"/>
    </location>
</feature>
<dbReference type="Proteomes" id="UP001209540">
    <property type="component" value="Unassembled WGS sequence"/>
</dbReference>
<comment type="subcellular location">
    <subcellularLocation>
        <location evidence="1">Membrane</location>
        <topology evidence="1">Multi-pass membrane protein</topology>
    </subcellularLocation>
</comment>
<dbReference type="Pfam" id="PF08510">
    <property type="entry name" value="PIG-P"/>
    <property type="match status" value="1"/>
</dbReference>
<feature type="compositionally biased region" description="Low complexity" evidence="5">
    <location>
        <begin position="69"/>
        <end position="88"/>
    </location>
</feature>
<dbReference type="GO" id="GO:0005783">
    <property type="term" value="C:endoplasmic reticulum"/>
    <property type="evidence" value="ECO:0007669"/>
    <property type="project" value="TreeGrafter"/>
</dbReference>
<gene>
    <name evidence="8" type="ORF">BDA99DRAFT_523070</name>
</gene>
<feature type="region of interest" description="Disordered" evidence="5">
    <location>
        <begin position="64"/>
        <end position="113"/>
    </location>
</feature>
<evidence type="ECO:0000313" key="9">
    <source>
        <dbReference type="Proteomes" id="UP001209540"/>
    </source>
</evidence>
<dbReference type="PANTHER" id="PTHR46346:SF1">
    <property type="entry name" value="PHOSPHATIDYLINOSITOL N-ACETYLGLUCOSAMINYLTRANSFERASE SUBUNIT P"/>
    <property type="match status" value="1"/>
</dbReference>
<keyword evidence="9" id="KW-1185">Reference proteome</keyword>
<evidence type="ECO:0000256" key="1">
    <source>
        <dbReference type="ARBA" id="ARBA00004141"/>
    </source>
</evidence>
<protein>
    <submittedName>
        <fullName evidence="8">PIG-P-domain-containing protein</fullName>
    </submittedName>
</protein>
<evidence type="ECO:0000256" key="2">
    <source>
        <dbReference type="ARBA" id="ARBA00022692"/>
    </source>
</evidence>
<organism evidence="8 9">
    <name type="scientific">Phascolomyces articulosus</name>
    <dbReference type="NCBI Taxonomy" id="60185"/>
    <lineage>
        <taxon>Eukaryota</taxon>
        <taxon>Fungi</taxon>
        <taxon>Fungi incertae sedis</taxon>
        <taxon>Mucoromycota</taxon>
        <taxon>Mucoromycotina</taxon>
        <taxon>Mucoromycetes</taxon>
        <taxon>Mucorales</taxon>
        <taxon>Lichtheimiaceae</taxon>
        <taxon>Phascolomyces</taxon>
    </lineage>
</organism>
<evidence type="ECO:0000313" key="8">
    <source>
        <dbReference type="EMBL" id="KAI9250179.1"/>
    </source>
</evidence>
<evidence type="ECO:0000256" key="3">
    <source>
        <dbReference type="ARBA" id="ARBA00022989"/>
    </source>
</evidence>
<dbReference type="InterPro" id="IPR052263">
    <property type="entry name" value="GPI_Anchor_Biosynth"/>
</dbReference>
<proteinExistence type="predicted"/>
<comment type="caution">
    <text evidence="8">The sequence shown here is derived from an EMBL/GenBank/DDBJ whole genome shotgun (WGS) entry which is preliminary data.</text>
</comment>
<feature type="domain" description="PIG-P" evidence="7">
    <location>
        <begin position="190"/>
        <end position="308"/>
    </location>
</feature>
<evidence type="ECO:0000256" key="5">
    <source>
        <dbReference type="SAM" id="MobiDB-lite"/>
    </source>
</evidence>
<feature type="compositionally biased region" description="Low complexity" evidence="5">
    <location>
        <begin position="134"/>
        <end position="151"/>
    </location>
</feature>
<feature type="transmembrane region" description="Helical" evidence="6">
    <location>
        <begin position="231"/>
        <end position="251"/>
    </location>
</feature>
<accession>A0AAD5K483</accession>
<dbReference type="AlphaFoldDB" id="A0AAD5K483"/>
<evidence type="ECO:0000256" key="6">
    <source>
        <dbReference type="SAM" id="Phobius"/>
    </source>
</evidence>
<keyword evidence="4 6" id="KW-0472">Membrane</keyword>
<evidence type="ECO:0000259" key="7">
    <source>
        <dbReference type="Pfam" id="PF08510"/>
    </source>
</evidence>
<sequence>MSTESTDQQQSQKRARFEEQNHDSQDDQHSAPESNDTRPSLLTSRSTPSLPALVNYALLATASLSKRPSISMQRGSSQQSRPSSSISPNFDEERRSAPVKRRNSFSSFLSTKYGPKGGKTTPAKLANIRKTLETTMETNDPTTTSTTTPSDDSTKFRKGHRPRSYSEIPAMSLLVERAPPVAITNKTPIYEYYGFVMYLASFVALAIYLIWAYVPDEILHSLGITYYPKRYWALAIPVWLMTLVWFVFFSFMSINLMNTAPFDSYYCLTDEHANVMGIDSCQYEEERPDDWMPELHDIPMSVANAFLYPAPPSQPTASPYNNNTNAKRKESIIHEEYKDSSEDGLLTIRRRATGKRNAI</sequence>
<evidence type="ECO:0000256" key="4">
    <source>
        <dbReference type="ARBA" id="ARBA00023136"/>
    </source>
</evidence>
<reference evidence="8" key="1">
    <citation type="journal article" date="2022" name="IScience">
        <title>Evolution of zygomycete secretomes and the origins of terrestrial fungal ecologies.</title>
        <authorList>
            <person name="Chang Y."/>
            <person name="Wang Y."/>
            <person name="Mondo S."/>
            <person name="Ahrendt S."/>
            <person name="Andreopoulos W."/>
            <person name="Barry K."/>
            <person name="Beard J."/>
            <person name="Benny G.L."/>
            <person name="Blankenship S."/>
            <person name="Bonito G."/>
            <person name="Cuomo C."/>
            <person name="Desiro A."/>
            <person name="Gervers K.A."/>
            <person name="Hundley H."/>
            <person name="Kuo A."/>
            <person name="LaButti K."/>
            <person name="Lang B.F."/>
            <person name="Lipzen A."/>
            <person name="O'Donnell K."/>
            <person name="Pangilinan J."/>
            <person name="Reynolds N."/>
            <person name="Sandor L."/>
            <person name="Smith M.E."/>
            <person name="Tsang A."/>
            <person name="Grigoriev I.V."/>
            <person name="Stajich J.E."/>
            <person name="Spatafora J.W."/>
        </authorList>
    </citation>
    <scope>NUCLEOTIDE SEQUENCE</scope>
    <source>
        <strain evidence="8">RSA 2281</strain>
    </source>
</reference>
<dbReference type="EMBL" id="JAIXMP010000033">
    <property type="protein sequence ID" value="KAI9250179.1"/>
    <property type="molecule type" value="Genomic_DNA"/>
</dbReference>
<name>A0AAD5K483_9FUNG</name>
<dbReference type="GO" id="GO:0016020">
    <property type="term" value="C:membrane"/>
    <property type="evidence" value="ECO:0007669"/>
    <property type="project" value="UniProtKB-SubCell"/>
</dbReference>
<feature type="transmembrane region" description="Helical" evidence="6">
    <location>
        <begin position="192"/>
        <end position="211"/>
    </location>
</feature>
<feature type="region of interest" description="Disordered" evidence="5">
    <location>
        <begin position="1"/>
        <end position="51"/>
    </location>
</feature>
<feature type="compositionally biased region" description="Polar residues" evidence="5">
    <location>
        <begin position="1"/>
        <end position="12"/>
    </location>
</feature>
<reference evidence="8" key="2">
    <citation type="submission" date="2023-02" db="EMBL/GenBank/DDBJ databases">
        <authorList>
            <consortium name="DOE Joint Genome Institute"/>
            <person name="Mondo S.J."/>
            <person name="Chang Y."/>
            <person name="Wang Y."/>
            <person name="Ahrendt S."/>
            <person name="Andreopoulos W."/>
            <person name="Barry K."/>
            <person name="Beard J."/>
            <person name="Benny G.L."/>
            <person name="Blankenship S."/>
            <person name="Bonito G."/>
            <person name="Cuomo C."/>
            <person name="Desiro A."/>
            <person name="Gervers K.A."/>
            <person name="Hundley H."/>
            <person name="Kuo A."/>
            <person name="LaButti K."/>
            <person name="Lang B.F."/>
            <person name="Lipzen A."/>
            <person name="O'Donnell K."/>
            <person name="Pangilinan J."/>
            <person name="Reynolds N."/>
            <person name="Sandor L."/>
            <person name="Smith M.W."/>
            <person name="Tsang A."/>
            <person name="Grigoriev I.V."/>
            <person name="Stajich J.E."/>
            <person name="Spatafora J.W."/>
        </authorList>
    </citation>
    <scope>NUCLEOTIDE SEQUENCE</scope>
    <source>
        <strain evidence="8">RSA 2281</strain>
    </source>
</reference>
<dbReference type="InterPro" id="IPR013717">
    <property type="entry name" value="PIG-P"/>
</dbReference>
<keyword evidence="3 6" id="KW-1133">Transmembrane helix</keyword>
<dbReference type="PANTHER" id="PTHR46346">
    <property type="entry name" value="PHOSPHATIDYLINOSITOL N-ACETYLGLUCOSAMINYLTRANSFERASE SUBUNIT P"/>
    <property type="match status" value="1"/>
</dbReference>
<feature type="compositionally biased region" description="Basic and acidic residues" evidence="5">
    <location>
        <begin position="15"/>
        <end position="30"/>
    </location>
</feature>
<keyword evidence="2 6" id="KW-0812">Transmembrane</keyword>
<dbReference type="GO" id="GO:0006506">
    <property type="term" value="P:GPI anchor biosynthetic process"/>
    <property type="evidence" value="ECO:0007669"/>
    <property type="project" value="TreeGrafter"/>
</dbReference>
<feature type="region of interest" description="Disordered" evidence="5">
    <location>
        <begin position="134"/>
        <end position="161"/>
    </location>
</feature>